<proteinExistence type="predicted"/>
<sequence>MGTGGVSTQTGTVVYSPNVSQQKQMRHIQGTVLANKSYLNSLDDAQNVLDAYNSGNHRLISENAKQSTVVIEVKGITGRYINTGNPNGLPDVNKPTNIFMIQSSGSPKILPVNPNKGRQ</sequence>
<accession>A0A2V4EQT4</accession>
<evidence type="ECO:0000313" key="2">
    <source>
        <dbReference type="EMBL" id="PXZ06858.1"/>
    </source>
</evidence>
<name>A0A2V4EQT4_9GAMM</name>
<organism evidence="2 3">
    <name type="scientific">Gilliamella apicola</name>
    <dbReference type="NCBI Taxonomy" id="1196095"/>
    <lineage>
        <taxon>Bacteria</taxon>
        <taxon>Pseudomonadati</taxon>
        <taxon>Pseudomonadota</taxon>
        <taxon>Gammaproteobacteria</taxon>
        <taxon>Orbales</taxon>
        <taxon>Orbaceae</taxon>
        <taxon>Gilliamella</taxon>
    </lineage>
</organism>
<dbReference type="EMBL" id="QGLR01000011">
    <property type="protein sequence ID" value="PXZ06858.1"/>
    <property type="molecule type" value="Genomic_DNA"/>
</dbReference>
<comment type="caution">
    <text evidence="2">The sequence shown here is derived from an EMBL/GenBank/DDBJ whole genome shotgun (WGS) entry which is preliminary data.</text>
</comment>
<dbReference type="RefSeq" id="WP_110433760.1">
    <property type="nucleotide sequence ID" value="NZ_QGLR01000011.1"/>
</dbReference>
<gene>
    <name evidence="2" type="ORF">DKK70_09305</name>
</gene>
<dbReference type="AlphaFoldDB" id="A0A2V4EQT4"/>
<dbReference type="InterPro" id="IPR029100">
    <property type="entry name" value="Ntox50"/>
</dbReference>
<evidence type="ECO:0000259" key="1">
    <source>
        <dbReference type="Pfam" id="PF15542"/>
    </source>
</evidence>
<keyword evidence="3" id="KW-1185">Reference proteome</keyword>
<dbReference type="OrthoDB" id="6043530at2"/>
<reference evidence="2 3" key="1">
    <citation type="submission" date="2018-05" db="EMBL/GenBank/DDBJ databases">
        <title>Reference genomes for bee gut microbiota database.</title>
        <authorList>
            <person name="Ellegaard K.M."/>
        </authorList>
    </citation>
    <scope>NUCLEOTIDE SEQUENCE [LARGE SCALE GENOMIC DNA]</scope>
    <source>
        <strain evidence="2 3">ESL0182</strain>
    </source>
</reference>
<feature type="domain" description="Bacterial toxin 50" evidence="1">
    <location>
        <begin position="19"/>
        <end position="85"/>
    </location>
</feature>
<dbReference type="Pfam" id="PF15542">
    <property type="entry name" value="Ntox50"/>
    <property type="match status" value="1"/>
</dbReference>
<dbReference type="Proteomes" id="UP000247932">
    <property type="component" value="Unassembled WGS sequence"/>
</dbReference>
<protein>
    <recommendedName>
        <fullName evidence="1">Bacterial toxin 50 domain-containing protein</fullName>
    </recommendedName>
</protein>
<evidence type="ECO:0000313" key="3">
    <source>
        <dbReference type="Proteomes" id="UP000247932"/>
    </source>
</evidence>